<evidence type="ECO:0000313" key="2">
    <source>
        <dbReference type="EMBL" id="KAL3267566.1"/>
    </source>
</evidence>
<accession>A0ABD2MN98</accession>
<keyword evidence="3" id="KW-1185">Reference proteome</keyword>
<proteinExistence type="predicted"/>
<feature type="compositionally biased region" description="Polar residues" evidence="1">
    <location>
        <begin position="8"/>
        <end position="17"/>
    </location>
</feature>
<evidence type="ECO:0000313" key="3">
    <source>
        <dbReference type="Proteomes" id="UP001516400"/>
    </source>
</evidence>
<feature type="compositionally biased region" description="Basic and acidic residues" evidence="1">
    <location>
        <begin position="79"/>
        <end position="98"/>
    </location>
</feature>
<dbReference type="AlphaFoldDB" id="A0ABD2MN98"/>
<name>A0ABD2MN98_9CUCU</name>
<protein>
    <submittedName>
        <fullName evidence="2">Uncharacterized protein</fullName>
    </submittedName>
</protein>
<sequence length="135" mass="15068">MAPGGSDVKSNAPTKSCRNCGIMPKINVSTSFSAKPKHNKNNRPSNYEKKSATVTDETQHQVEQVPSVAKKSTIQVHVDNTDKDHMTHDRKSDAKDSNMDPQQETNPAESRQWFEGNLEGTKEQKLSIDQTTEKK</sequence>
<organism evidence="2 3">
    <name type="scientific">Cryptolaemus montrouzieri</name>
    <dbReference type="NCBI Taxonomy" id="559131"/>
    <lineage>
        <taxon>Eukaryota</taxon>
        <taxon>Metazoa</taxon>
        <taxon>Ecdysozoa</taxon>
        <taxon>Arthropoda</taxon>
        <taxon>Hexapoda</taxon>
        <taxon>Insecta</taxon>
        <taxon>Pterygota</taxon>
        <taxon>Neoptera</taxon>
        <taxon>Endopterygota</taxon>
        <taxon>Coleoptera</taxon>
        <taxon>Polyphaga</taxon>
        <taxon>Cucujiformia</taxon>
        <taxon>Coccinelloidea</taxon>
        <taxon>Coccinellidae</taxon>
        <taxon>Scymninae</taxon>
        <taxon>Scymnini</taxon>
        <taxon>Cryptolaemus</taxon>
    </lineage>
</organism>
<comment type="caution">
    <text evidence="2">The sequence shown here is derived from an EMBL/GenBank/DDBJ whole genome shotgun (WGS) entry which is preliminary data.</text>
</comment>
<evidence type="ECO:0000256" key="1">
    <source>
        <dbReference type="SAM" id="MobiDB-lite"/>
    </source>
</evidence>
<feature type="region of interest" description="Disordered" evidence="1">
    <location>
        <begin position="1"/>
        <end position="135"/>
    </location>
</feature>
<dbReference type="Proteomes" id="UP001516400">
    <property type="component" value="Unassembled WGS sequence"/>
</dbReference>
<feature type="compositionally biased region" description="Polar residues" evidence="1">
    <location>
        <begin position="52"/>
        <end position="75"/>
    </location>
</feature>
<feature type="compositionally biased region" description="Basic and acidic residues" evidence="1">
    <location>
        <begin position="120"/>
        <end position="135"/>
    </location>
</feature>
<dbReference type="EMBL" id="JABFTP020000001">
    <property type="protein sequence ID" value="KAL3267566.1"/>
    <property type="molecule type" value="Genomic_DNA"/>
</dbReference>
<feature type="compositionally biased region" description="Polar residues" evidence="1">
    <location>
        <begin position="99"/>
        <end position="109"/>
    </location>
</feature>
<gene>
    <name evidence="2" type="ORF">HHI36_011685</name>
</gene>
<reference evidence="2 3" key="1">
    <citation type="journal article" date="2021" name="BMC Biol.">
        <title>Horizontally acquired antibacterial genes associated with adaptive radiation of ladybird beetles.</title>
        <authorList>
            <person name="Li H.S."/>
            <person name="Tang X.F."/>
            <person name="Huang Y.H."/>
            <person name="Xu Z.Y."/>
            <person name="Chen M.L."/>
            <person name="Du X.Y."/>
            <person name="Qiu B.Y."/>
            <person name="Chen P.T."/>
            <person name="Zhang W."/>
            <person name="Slipinski A."/>
            <person name="Escalona H.E."/>
            <person name="Waterhouse R.M."/>
            <person name="Zwick A."/>
            <person name="Pang H."/>
        </authorList>
    </citation>
    <scope>NUCLEOTIDE SEQUENCE [LARGE SCALE GENOMIC DNA]</scope>
    <source>
        <strain evidence="2">SYSU2018</strain>
    </source>
</reference>